<dbReference type="EMBL" id="SRSD01000007">
    <property type="protein sequence ID" value="KAA0890439.1"/>
    <property type="molecule type" value="Genomic_DNA"/>
</dbReference>
<dbReference type="PROSITE" id="PS01230">
    <property type="entry name" value="TRMA_1"/>
    <property type="match status" value="1"/>
</dbReference>
<dbReference type="EC" id="2.1.1.190" evidence="8"/>
<dbReference type="PROSITE" id="PS01231">
    <property type="entry name" value="TRMA_2"/>
    <property type="match status" value="1"/>
</dbReference>
<evidence type="ECO:0000256" key="1">
    <source>
        <dbReference type="ARBA" id="ARBA00022603"/>
    </source>
</evidence>
<dbReference type="Gene3D" id="3.40.50.150">
    <property type="entry name" value="Vaccinia Virus protein VP39"/>
    <property type="match status" value="1"/>
</dbReference>
<dbReference type="GO" id="GO:0070475">
    <property type="term" value="P:rRNA base methylation"/>
    <property type="evidence" value="ECO:0007669"/>
    <property type="project" value="TreeGrafter"/>
</dbReference>
<dbReference type="GO" id="GO:0070041">
    <property type="term" value="F:rRNA (uridine-C5-)-methyltransferase activity"/>
    <property type="evidence" value="ECO:0007669"/>
    <property type="project" value="TreeGrafter"/>
</dbReference>
<feature type="compositionally biased region" description="Basic and acidic residues" evidence="6">
    <location>
        <begin position="1"/>
        <end position="10"/>
    </location>
</feature>
<organism evidence="8 9">
    <name type="scientific">Oryzomonas rubra</name>
    <dbReference type="NCBI Taxonomy" id="2509454"/>
    <lineage>
        <taxon>Bacteria</taxon>
        <taxon>Pseudomonadati</taxon>
        <taxon>Thermodesulfobacteriota</taxon>
        <taxon>Desulfuromonadia</taxon>
        <taxon>Geobacterales</taxon>
        <taxon>Geobacteraceae</taxon>
        <taxon>Oryzomonas</taxon>
    </lineage>
</organism>
<dbReference type="PROSITE" id="PS51687">
    <property type="entry name" value="SAM_MT_RNA_M5U"/>
    <property type="match status" value="1"/>
</dbReference>
<feature type="binding site" evidence="4">
    <location>
        <position position="351"/>
    </location>
    <ligand>
        <name>S-adenosyl-L-methionine</name>
        <dbReference type="ChEBI" id="CHEBI:59789"/>
    </ligand>
</feature>
<keyword evidence="3 4" id="KW-0949">S-adenosyl-L-methionine</keyword>
<keyword evidence="2 4" id="KW-0808">Transferase</keyword>
<comment type="similarity">
    <text evidence="4">Belongs to the class I-like SAM-binding methyltransferase superfamily. RNA M5U methyltransferase family.</text>
</comment>
<name>A0A5A9XDX2_9BACT</name>
<dbReference type="InterPro" id="IPR030391">
    <property type="entry name" value="MeTrfase_TrmA_CS"/>
</dbReference>
<accession>A0A5A9XDX2</accession>
<dbReference type="InterPro" id="IPR029063">
    <property type="entry name" value="SAM-dependent_MTases_sf"/>
</dbReference>
<dbReference type="InterPro" id="IPR002792">
    <property type="entry name" value="TRAM_dom"/>
</dbReference>
<evidence type="ECO:0000256" key="4">
    <source>
        <dbReference type="PROSITE-ProRule" id="PRU01024"/>
    </source>
</evidence>
<dbReference type="PANTHER" id="PTHR11061">
    <property type="entry name" value="RNA M5U METHYLTRANSFERASE"/>
    <property type="match status" value="1"/>
</dbReference>
<feature type="active site" description="Nucleophile" evidence="4">
    <location>
        <position position="447"/>
    </location>
</feature>
<dbReference type="SUPFAM" id="SSF50249">
    <property type="entry name" value="Nucleic acid-binding proteins"/>
    <property type="match status" value="1"/>
</dbReference>
<keyword evidence="1 4" id="KW-0489">Methyltransferase</keyword>
<evidence type="ECO:0000256" key="6">
    <source>
        <dbReference type="SAM" id="MobiDB-lite"/>
    </source>
</evidence>
<dbReference type="NCBIfam" id="TIGR00479">
    <property type="entry name" value="rumA"/>
    <property type="match status" value="1"/>
</dbReference>
<evidence type="ECO:0000256" key="2">
    <source>
        <dbReference type="ARBA" id="ARBA00022679"/>
    </source>
</evidence>
<dbReference type="InterPro" id="IPR010280">
    <property type="entry name" value="U5_MeTrfase_fam"/>
</dbReference>
<feature type="region of interest" description="Disordered" evidence="6">
    <location>
        <begin position="1"/>
        <end position="29"/>
    </location>
</feature>
<evidence type="ECO:0000313" key="9">
    <source>
        <dbReference type="Proteomes" id="UP000324298"/>
    </source>
</evidence>
<dbReference type="Pfam" id="PF05958">
    <property type="entry name" value="tRNA_U5-meth_tr"/>
    <property type="match status" value="1"/>
</dbReference>
<gene>
    <name evidence="8" type="primary">rlmD</name>
    <name evidence="8" type="ORF">ET418_12305</name>
</gene>
<evidence type="ECO:0000256" key="3">
    <source>
        <dbReference type="ARBA" id="ARBA00022691"/>
    </source>
</evidence>
<dbReference type="PROSITE" id="PS50926">
    <property type="entry name" value="TRAM"/>
    <property type="match status" value="1"/>
</dbReference>
<feature type="binding site" evidence="4">
    <location>
        <position position="420"/>
    </location>
    <ligand>
        <name>S-adenosyl-L-methionine</name>
        <dbReference type="ChEBI" id="CHEBI:59789"/>
    </ligand>
</feature>
<protein>
    <submittedName>
        <fullName evidence="8">23S rRNA (Uracil(1939)-C(5))-methyltransferase RlmD</fullName>
        <ecNumber evidence="8">2.1.1.190</ecNumber>
    </submittedName>
</protein>
<feature type="binding site" evidence="4">
    <location>
        <position position="372"/>
    </location>
    <ligand>
        <name>S-adenosyl-L-methionine</name>
        <dbReference type="ChEBI" id="CHEBI:59789"/>
    </ligand>
</feature>
<dbReference type="CDD" id="cd02440">
    <property type="entry name" value="AdoMet_MTases"/>
    <property type="match status" value="1"/>
</dbReference>
<dbReference type="Proteomes" id="UP000324298">
    <property type="component" value="Unassembled WGS sequence"/>
</dbReference>
<keyword evidence="9" id="KW-1185">Reference proteome</keyword>
<proteinExistence type="inferred from homology"/>
<dbReference type="FunFam" id="3.40.50.150:FF:000009">
    <property type="entry name" value="23S rRNA (Uracil(1939)-C(5))-methyltransferase RlmD"/>
    <property type="match status" value="1"/>
</dbReference>
<dbReference type="AlphaFoldDB" id="A0A5A9XDX2"/>
<evidence type="ECO:0000259" key="7">
    <source>
        <dbReference type="PROSITE" id="PS50926"/>
    </source>
</evidence>
<comment type="caution">
    <text evidence="8">The sequence shown here is derived from an EMBL/GenBank/DDBJ whole genome shotgun (WGS) entry which is preliminary data.</text>
</comment>
<sequence length="493" mass="54581">MVKDEREIKRGGKRPVKQSASPRGTAAVVSKDARWTPQIKRNAVMEFAITALDEDGYGTARTDDGMTLRVGGALPSDVVLVRIDQISRGTAYGHMLKLLHPSPLRSKRPPCTESADCLGCPLIAMKYREQTAWKRGMILAELAKHSDLAGITVHPLLSPENLIHYRTTAKLTIAGKWSDPFIGIYRRASHDVYDLDQCPLHHPLINKVVEAVRQGIVKLKVPVYNPHSKMGLLRYLVVRVSVHERKAMVVFVTAQRSYNEIHHLGRFVQGMIPEIEVMAQNVNASEGNVILGQKDYFLTPQHYLTERIGDVAFQVSPRSFFQVNNSGARLIYEQVKRWAGLGGGENVLDLYCGIGGIALFLADQAAQVIGIEVVEEAVADARRNAKLNGRKNCRFEAGDAAELLEDLAEEGQRIDVAVLNPPRKGCAPDVLDTVAGLAPSRIIYVSCYPQSLARDLVALKSRGYCCREIQPVDMFPQTVHVENVALLERQVTP</sequence>
<dbReference type="InterPro" id="IPR012340">
    <property type="entry name" value="NA-bd_OB-fold"/>
</dbReference>
<feature type="binding site" evidence="4">
    <location>
        <position position="322"/>
    </location>
    <ligand>
        <name>S-adenosyl-L-methionine</name>
        <dbReference type="ChEBI" id="CHEBI:59789"/>
    </ligand>
</feature>
<feature type="active site" evidence="5">
    <location>
        <position position="447"/>
    </location>
</feature>
<dbReference type="InterPro" id="IPR030390">
    <property type="entry name" value="MeTrfase_TrmA_AS"/>
</dbReference>
<feature type="domain" description="TRAM" evidence="7">
    <location>
        <begin position="38"/>
        <end position="97"/>
    </location>
</feature>
<evidence type="ECO:0000313" key="8">
    <source>
        <dbReference type="EMBL" id="KAA0890439.1"/>
    </source>
</evidence>
<dbReference type="SUPFAM" id="SSF53335">
    <property type="entry name" value="S-adenosyl-L-methionine-dependent methyltransferases"/>
    <property type="match status" value="1"/>
</dbReference>
<dbReference type="OrthoDB" id="9804590at2"/>
<dbReference type="Gene3D" id="2.40.50.140">
    <property type="entry name" value="Nucleic acid-binding proteins"/>
    <property type="match status" value="1"/>
</dbReference>
<evidence type="ECO:0000256" key="5">
    <source>
        <dbReference type="PROSITE-ProRule" id="PRU10015"/>
    </source>
</evidence>
<dbReference type="PANTHER" id="PTHR11061:SF30">
    <property type="entry name" value="TRNA (URACIL(54)-C(5))-METHYLTRANSFERASE"/>
    <property type="match status" value="1"/>
</dbReference>
<reference evidence="8 9" key="1">
    <citation type="submission" date="2019-04" db="EMBL/GenBank/DDBJ databases">
        <title>Geobacter ruber sp. nov., ferric-reducing bacteria isolated from paddy soil.</title>
        <authorList>
            <person name="Xu Z."/>
            <person name="Masuda Y."/>
            <person name="Itoh H."/>
            <person name="Senoo K."/>
        </authorList>
    </citation>
    <scope>NUCLEOTIDE SEQUENCE [LARGE SCALE GENOMIC DNA]</scope>
    <source>
        <strain evidence="8 9">Red88</strain>
    </source>
</reference>
<dbReference type="Gene3D" id="2.40.50.1070">
    <property type="match status" value="1"/>
</dbReference>